<evidence type="ECO:0000313" key="4">
    <source>
        <dbReference type="Proteomes" id="UP001499884"/>
    </source>
</evidence>
<sequence>MTPRGSGPHDTARHGARTGAQEVAPPGGCPVPYGAGGGGQHRGAERPMLLTDIVSSPDPHLVYRELRDTYGPVAPVELEPGLPAWLVLGYHELLVITRQEQLFSRDPRNWHALREGRIAPESPLMPMMRYHPVCYHEDGAEHRRMRVPFDEGVGRLNERAARRLIEVRCRALVARFSEEGHADLVNDYAALAPMMSLAGLFGLGPAQSEELVRTVLGVVGSNPGSEEAYQTQHRIIGEMIARQRSAPDTDLTWTFAHHPNLVTDEERYAAMHLMLIAGNAPTISWIAQTLRMMITDPRFAARLRGGRLGVDDALDEALWREPPLNAMPARYVLHDIELGGQVLRRGDCLIMGIGAANDDPEIRPDEGEDWGNRAHLAFSAGPHRCPAQLPARLIARTAVRTVLNLLPDLELTVPAEELVPSPSPWTRVPARLPVSFTPRRVPEGPDTGPDGAPSDPVG</sequence>
<protein>
    <submittedName>
        <fullName evidence="3">Cytochrome P450</fullName>
    </submittedName>
</protein>
<dbReference type="EMBL" id="BAABEP010000008">
    <property type="protein sequence ID" value="GAA3720939.1"/>
    <property type="molecule type" value="Genomic_DNA"/>
</dbReference>
<dbReference type="PANTHER" id="PTHR46696">
    <property type="entry name" value="P450, PUTATIVE (EUROFUNG)-RELATED"/>
    <property type="match status" value="1"/>
</dbReference>
<comment type="similarity">
    <text evidence="1">Belongs to the cytochrome P450 family.</text>
</comment>
<gene>
    <name evidence="3" type="ORF">GCM10023082_18080</name>
</gene>
<reference evidence="4" key="1">
    <citation type="journal article" date="2019" name="Int. J. Syst. Evol. Microbiol.">
        <title>The Global Catalogue of Microorganisms (GCM) 10K type strain sequencing project: providing services to taxonomists for standard genome sequencing and annotation.</title>
        <authorList>
            <consortium name="The Broad Institute Genomics Platform"/>
            <consortium name="The Broad Institute Genome Sequencing Center for Infectious Disease"/>
            <person name="Wu L."/>
            <person name="Ma J."/>
        </authorList>
    </citation>
    <scope>NUCLEOTIDE SEQUENCE [LARGE SCALE GENOMIC DNA]</scope>
    <source>
        <strain evidence="4">JCM 30846</strain>
    </source>
</reference>
<dbReference type="RefSeq" id="WP_345643614.1">
    <property type="nucleotide sequence ID" value="NZ_BAABEP010000008.1"/>
</dbReference>
<feature type="region of interest" description="Disordered" evidence="2">
    <location>
        <begin position="419"/>
        <end position="458"/>
    </location>
</feature>
<dbReference type="PRINTS" id="PR00359">
    <property type="entry name" value="BP450"/>
</dbReference>
<dbReference type="Proteomes" id="UP001499884">
    <property type="component" value="Unassembled WGS sequence"/>
</dbReference>
<dbReference type="PROSITE" id="PS00086">
    <property type="entry name" value="CYTOCHROME_P450"/>
    <property type="match status" value="1"/>
</dbReference>
<proteinExistence type="inferred from homology"/>
<comment type="caution">
    <text evidence="3">The sequence shown here is derived from an EMBL/GenBank/DDBJ whole genome shotgun (WGS) entry which is preliminary data.</text>
</comment>
<dbReference type="Gene3D" id="1.10.630.10">
    <property type="entry name" value="Cytochrome P450"/>
    <property type="match status" value="1"/>
</dbReference>
<dbReference type="InterPro" id="IPR036396">
    <property type="entry name" value="Cyt_P450_sf"/>
</dbReference>
<name>A0ABP7ELD0_9ACTN</name>
<dbReference type="InterPro" id="IPR002397">
    <property type="entry name" value="Cyt_P450_B"/>
</dbReference>
<keyword evidence="4" id="KW-1185">Reference proteome</keyword>
<accession>A0ABP7ELD0</accession>
<evidence type="ECO:0000256" key="2">
    <source>
        <dbReference type="SAM" id="MobiDB-lite"/>
    </source>
</evidence>
<dbReference type="PANTHER" id="PTHR46696:SF1">
    <property type="entry name" value="CYTOCHROME P450 YJIB-RELATED"/>
    <property type="match status" value="1"/>
</dbReference>
<dbReference type="SUPFAM" id="SSF48264">
    <property type="entry name" value="Cytochrome P450"/>
    <property type="match status" value="1"/>
</dbReference>
<organism evidence="3 4">
    <name type="scientific">Streptomyces tremellae</name>
    <dbReference type="NCBI Taxonomy" id="1124239"/>
    <lineage>
        <taxon>Bacteria</taxon>
        <taxon>Bacillati</taxon>
        <taxon>Actinomycetota</taxon>
        <taxon>Actinomycetes</taxon>
        <taxon>Kitasatosporales</taxon>
        <taxon>Streptomycetaceae</taxon>
        <taxon>Streptomyces</taxon>
    </lineage>
</organism>
<feature type="region of interest" description="Disordered" evidence="2">
    <location>
        <begin position="1"/>
        <end position="44"/>
    </location>
</feature>
<dbReference type="InterPro" id="IPR017972">
    <property type="entry name" value="Cyt_P450_CS"/>
</dbReference>
<evidence type="ECO:0000313" key="3">
    <source>
        <dbReference type="EMBL" id="GAA3720939.1"/>
    </source>
</evidence>
<evidence type="ECO:0000256" key="1">
    <source>
        <dbReference type="ARBA" id="ARBA00010617"/>
    </source>
</evidence>